<accession>A0ABY4L7B1</accession>
<protein>
    <submittedName>
        <fullName evidence="3">Aldehyde dehydrogenase</fullName>
    </submittedName>
</protein>
<dbReference type="InterPro" id="IPR016162">
    <property type="entry name" value="Ald_DH_N"/>
</dbReference>
<feature type="domain" description="Aldehyde dehydrogenase" evidence="2">
    <location>
        <begin position="2"/>
        <end position="201"/>
    </location>
</feature>
<evidence type="ECO:0000256" key="1">
    <source>
        <dbReference type="ARBA" id="ARBA00023002"/>
    </source>
</evidence>
<reference evidence="3 4" key="1">
    <citation type="submission" date="2020-04" db="EMBL/GenBank/DDBJ databases">
        <title>Thermobifida alba genome sequencing and assembly.</title>
        <authorList>
            <person name="Luzics S."/>
            <person name="Horvath B."/>
            <person name="Nagy I."/>
            <person name="Toth A."/>
            <person name="Nagy I."/>
            <person name="Kukolya J."/>
        </authorList>
    </citation>
    <scope>NUCLEOTIDE SEQUENCE [LARGE SCALE GENOMIC DNA]</scope>
    <source>
        <strain evidence="3 4">DSM 43795</strain>
    </source>
</reference>
<dbReference type="EMBL" id="CP051627">
    <property type="protein sequence ID" value="UPT23566.1"/>
    <property type="molecule type" value="Genomic_DNA"/>
</dbReference>
<dbReference type="Proteomes" id="UP000832041">
    <property type="component" value="Chromosome"/>
</dbReference>
<dbReference type="InterPro" id="IPR016161">
    <property type="entry name" value="Ald_DH/histidinol_DH"/>
</dbReference>
<dbReference type="InterPro" id="IPR015590">
    <property type="entry name" value="Aldehyde_DH_dom"/>
</dbReference>
<gene>
    <name evidence="3" type="ORF">FOF52_16235</name>
</gene>
<dbReference type="PANTHER" id="PTHR11699">
    <property type="entry name" value="ALDEHYDE DEHYDROGENASE-RELATED"/>
    <property type="match status" value="1"/>
</dbReference>
<evidence type="ECO:0000313" key="4">
    <source>
        <dbReference type="Proteomes" id="UP000832041"/>
    </source>
</evidence>
<proteinExistence type="predicted"/>
<dbReference type="Pfam" id="PF00171">
    <property type="entry name" value="Aldedh"/>
    <property type="match status" value="1"/>
</dbReference>
<keyword evidence="4" id="KW-1185">Reference proteome</keyword>
<dbReference type="SUPFAM" id="SSF53720">
    <property type="entry name" value="ALDH-like"/>
    <property type="match status" value="1"/>
</dbReference>
<dbReference type="Gene3D" id="3.40.605.10">
    <property type="entry name" value="Aldehyde Dehydrogenase, Chain A, domain 1"/>
    <property type="match status" value="1"/>
</dbReference>
<evidence type="ECO:0000259" key="2">
    <source>
        <dbReference type="Pfam" id="PF00171"/>
    </source>
</evidence>
<name>A0ABY4L7B1_THEAE</name>
<evidence type="ECO:0000313" key="3">
    <source>
        <dbReference type="EMBL" id="UPT23566.1"/>
    </source>
</evidence>
<sequence>MGRVPRMSHADAHRAVRAARAAADGWARRSAGQRARVLHRVADALRGRRTRLVRQVVDADGVPHDLAERLVDTAAERWTRYAEQIAGGACAGRPPVGVVAIVAPPFGPLLGLVSVLAPVVAGGNTAVVAVSERAPLPALALAEALAEAQLPDGVAALLTGPTAELAPLLAAHPGIDAVDLTGAGEAAPGLADRSAATAKRILRSEGRVDWFADPGTARLTAFLRPAAD</sequence>
<organism evidence="3 4">
    <name type="scientific">Thermobifida alba</name>
    <name type="common">Thermomonospora alba</name>
    <dbReference type="NCBI Taxonomy" id="53522"/>
    <lineage>
        <taxon>Bacteria</taxon>
        <taxon>Bacillati</taxon>
        <taxon>Actinomycetota</taxon>
        <taxon>Actinomycetes</taxon>
        <taxon>Streptosporangiales</taxon>
        <taxon>Nocardiopsidaceae</taxon>
        <taxon>Thermobifida</taxon>
    </lineage>
</organism>
<keyword evidence="1" id="KW-0560">Oxidoreductase</keyword>